<dbReference type="GeneID" id="80402744"/>
<proteinExistence type="predicted"/>
<accession>A0ABY1H9Y2</accession>
<dbReference type="Proteomes" id="UP000182660">
    <property type="component" value="Unassembled WGS sequence"/>
</dbReference>
<comment type="caution">
    <text evidence="1">The sequence shown here is derived from an EMBL/GenBank/DDBJ whole genome shotgun (WGS) entry which is preliminary data.</text>
</comment>
<organism evidence="1 2">
    <name type="scientific">Moritella viscosa</name>
    <dbReference type="NCBI Taxonomy" id="80854"/>
    <lineage>
        <taxon>Bacteria</taxon>
        <taxon>Pseudomonadati</taxon>
        <taxon>Pseudomonadota</taxon>
        <taxon>Gammaproteobacteria</taxon>
        <taxon>Alteromonadales</taxon>
        <taxon>Moritellaceae</taxon>
        <taxon>Moritella</taxon>
    </lineage>
</organism>
<evidence type="ECO:0000313" key="1">
    <source>
        <dbReference type="EMBL" id="SGY81422.1"/>
    </source>
</evidence>
<protein>
    <submittedName>
        <fullName evidence="1">Uncharacterized protein</fullName>
    </submittedName>
</protein>
<evidence type="ECO:0000313" key="2">
    <source>
        <dbReference type="Proteomes" id="UP000182660"/>
    </source>
</evidence>
<name>A0ABY1H9Y2_9GAMM</name>
<keyword evidence="2" id="KW-1185">Reference proteome</keyword>
<dbReference type="RefSeq" id="WP_280173693.1">
    <property type="nucleotide sequence ID" value="NZ_CAWQZC010000065.1"/>
</dbReference>
<gene>
    <name evidence="1" type="ORF">MT2528_0043</name>
</gene>
<dbReference type="EMBL" id="FPLJ01000003">
    <property type="protein sequence ID" value="SGY81422.1"/>
    <property type="molecule type" value="Genomic_DNA"/>
</dbReference>
<sequence length="40" mass="4601">MLVIYLLAKSVKNCCCNWLMLLGMQIDCDEVTLMNMTVDM</sequence>
<reference evidence="1 2" key="1">
    <citation type="submission" date="2016-11" db="EMBL/GenBank/DDBJ databases">
        <authorList>
            <person name="Klemetsen T."/>
        </authorList>
    </citation>
    <scope>NUCLEOTIDE SEQUENCE [LARGE SCALE GENOMIC DNA]</scope>
    <source>
        <strain evidence="1">MT 2528</strain>
    </source>
</reference>